<dbReference type="Gene3D" id="1.20.1280.290">
    <property type="match status" value="1"/>
</dbReference>
<evidence type="ECO:0000256" key="2">
    <source>
        <dbReference type="ARBA" id="ARBA00007809"/>
    </source>
</evidence>
<keyword evidence="7 9" id="KW-1133">Transmembrane helix</keyword>
<dbReference type="InterPro" id="IPR004316">
    <property type="entry name" value="SWEET_rpt"/>
</dbReference>
<dbReference type="PANTHER" id="PTHR10791:SF159">
    <property type="entry name" value="BIDIRECTIONAL SUGAR TRANSPORTER SWEET5"/>
    <property type="match status" value="1"/>
</dbReference>
<evidence type="ECO:0000313" key="11">
    <source>
        <dbReference type="Proteomes" id="UP001345219"/>
    </source>
</evidence>
<evidence type="ECO:0000256" key="9">
    <source>
        <dbReference type="SAM" id="Phobius"/>
    </source>
</evidence>
<dbReference type="PANTHER" id="PTHR10791">
    <property type="entry name" value="RAG1-ACTIVATING PROTEIN 1"/>
    <property type="match status" value="1"/>
</dbReference>
<evidence type="ECO:0000256" key="1">
    <source>
        <dbReference type="ARBA" id="ARBA00004127"/>
    </source>
</evidence>
<comment type="similarity">
    <text evidence="2">Belongs to the SWEET sugar transporter family.</text>
</comment>
<evidence type="ECO:0000313" key="10">
    <source>
        <dbReference type="EMBL" id="KAK4750866.1"/>
    </source>
</evidence>
<organism evidence="10 11">
    <name type="scientific">Trapa incisa</name>
    <dbReference type="NCBI Taxonomy" id="236973"/>
    <lineage>
        <taxon>Eukaryota</taxon>
        <taxon>Viridiplantae</taxon>
        <taxon>Streptophyta</taxon>
        <taxon>Embryophyta</taxon>
        <taxon>Tracheophyta</taxon>
        <taxon>Spermatophyta</taxon>
        <taxon>Magnoliopsida</taxon>
        <taxon>eudicotyledons</taxon>
        <taxon>Gunneridae</taxon>
        <taxon>Pentapetalae</taxon>
        <taxon>rosids</taxon>
        <taxon>malvids</taxon>
        <taxon>Myrtales</taxon>
        <taxon>Lythraceae</taxon>
        <taxon>Trapa</taxon>
    </lineage>
</organism>
<comment type="subcellular location">
    <subcellularLocation>
        <location evidence="1">Endomembrane system</location>
        <topology evidence="1">Multi-pass membrane protein</topology>
    </subcellularLocation>
</comment>
<reference evidence="10 11" key="1">
    <citation type="journal article" date="2023" name="Hortic Res">
        <title>Pangenome of water caltrop reveals structural variations and asymmetric subgenome divergence after allopolyploidization.</title>
        <authorList>
            <person name="Zhang X."/>
            <person name="Chen Y."/>
            <person name="Wang L."/>
            <person name="Yuan Y."/>
            <person name="Fang M."/>
            <person name="Shi L."/>
            <person name="Lu R."/>
            <person name="Comes H.P."/>
            <person name="Ma Y."/>
            <person name="Chen Y."/>
            <person name="Huang G."/>
            <person name="Zhou Y."/>
            <person name="Zheng Z."/>
            <person name="Qiu Y."/>
        </authorList>
    </citation>
    <scope>NUCLEOTIDE SEQUENCE [LARGE SCALE GENOMIC DNA]</scope>
    <source>
        <tissue evidence="10">Roots</tissue>
    </source>
</reference>
<evidence type="ECO:0000256" key="7">
    <source>
        <dbReference type="ARBA" id="ARBA00022989"/>
    </source>
</evidence>
<keyword evidence="6" id="KW-0677">Repeat</keyword>
<protein>
    <submittedName>
        <fullName evidence="10">Uncharacterized protein</fullName>
    </submittedName>
</protein>
<dbReference type="Pfam" id="PF03083">
    <property type="entry name" value="MtN3_slv"/>
    <property type="match status" value="1"/>
</dbReference>
<keyword evidence="4" id="KW-0762">Sugar transport</keyword>
<evidence type="ECO:0000256" key="5">
    <source>
        <dbReference type="ARBA" id="ARBA00022692"/>
    </source>
</evidence>
<dbReference type="GO" id="GO:0012505">
    <property type="term" value="C:endomembrane system"/>
    <property type="evidence" value="ECO:0007669"/>
    <property type="project" value="UniProtKB-SubCell"/>
</dbReference>
<dbReference type="InterPro" id="IPR047664">
    <property type="entry name" value="SWEET"/>
</dbReference>
<feature type="transmembrane region" description="Helical" evidence="9">
    <location>
        <begin position="58"/>
        <end position="76"/>
    </location>
</feature>
<evidence type="ECO:0000256" key="8">
    <source>
        <dbReference type="ARBA" id="ARBA00023136"/>
    </source>
</evidence>
<dbReference type="GO" id="GO:0016020">
    <property type="term" value="C:membrane"/>
    <property type="evidence" value="ECO:0007669"/>
    <property type="project" value="InterPro"/>
</dbReference>
<keyword evidence="5 9" id="KW-0812">Transmembrane</keyword>
<gene>
    <name evidence="10" type="ORF">SAY87_004348</name>
</gene>
<keyword evidence="11" id="KW-1185">Reference proteome</keyword>
<name>A0AAN7JNX4_9MYRT</name>
<keyword evidence="8 9" id="KW-0472">Membrane</keyword>
<evidence type="ECO:0000256" key="6">
    <source>
        <dbReference type="ARBA" id="ARBA00022737"/>
    </source>
</evidence>
<keyword evidence="3" id="KW-0813">Transport</keyword>
<comment type="caution">
    <text evidence="10">The sequence shown here is derived from an EMBL/GenBank/DDBJ whole genome shotgun (WGS) entry which is preliminary data.</text>
</comment>
<proteinExistence type="inferred from homology"/>
<dbReference type="Proteomes" id="UP001345219">
    <property type="component" value="Chromosome 4"/>
</dbReference>
<feature type="transmembrane region" description="Helical" evidence="9">
    <location>
        <begin position="82"/>
        <end position="104"/>
    </location>
</feature>
<dbReference type="GO" id="GO:0051119">
    <property type="term" value="F:sugar transmembrane transporter activity"/>
    <property type="evidence" value="ECO:0007669"/>
    <property type="project" value="InterPro"/>
</dbReference>
<evidence type="ECO:0000256" key="4">
    <source>
        <dbReference type="ARBA" id="ARBA00022597"/>
    </source>
</evidence>
<accession>A0AAN7JNX4</accession>
<sequence>MATSVAVTFREFCSLSIKIKAISDGSQGECSHHRWDHWPTLIKIWKSKSVQAFRPEPYVFTLLSCAMWSFYGLPFVHPDGTLVITINSLGLVMELAYVTVFLIFSTWSTRVSSSFLSLNDMSLLIIPMKKSTEKDLHHPS</sequence>
<dbReference type="AlphaFoldDB" id="A0AAN7JNX4"/>
<dbReference type="EMBL" id="JAXIOK010000017">
    <property type="protein sequence ID" value="KAK4750866.1"/>
    <property type="molecule type" value="Genomic_DNA"/>
</dbReference>
<evidence type="ECO:0000256" key="3">
    <source>
        <dbReference type="ARBA" id="ARBA00022448"/>
    </source>
</evidence>